<keyword evidence="3" id="KW-1185">Reference proteome</keyword>
<comment type="caution">
    <text evidence="2">The sequence shown here is derived from an EMBL/GenBank/DDBJ whole genome shotgun (WGS) entry which is preliminary data.</text>
</comment>
<dbReference type="PANTHER" id="PTHR40260:SF2">
    <property type="entry name" value="BLR8190 PROTEIN"/>
    <property type="match status" value="1"/>
</dbReference>
<reference evidence="2" key="1">
    <citation type="submission" date="2020-09" db="EMBL/GenBank/DDBJ databases">
        <title>A novel bacterium of genus Mangrovicoccus, isolated from South China Sea.</title>
        <authorList>
            <person name="Huang H."/>
            <person name="Mo K."/>
            <person name="Hu Y."/>
        </authorList>
    </citation>
    <scope>NUCLEOTIDE SEQUENCE</scope>
    <source>
        <strain evidence="2">HB182678</strain>
    </source>
</reference>
<sequence length="101" mass="10417">MAATLQVIYPADPGTRFDHDYYTGTHLPLVEAKMGAHIRDALVVRGSGAPGGGPAPFHAVATLIFADAAARDAALAVAGPVVEDIANFTDCTPQMLLGDTL</sequence>
<dbReference type="InterPro" id="IPR011008">
    <property type="entry name" value="Dimeric_a/b-barrel"/>
</dbReference>
<dbReference type="EMBL" id="JACVXA010000004">
    <property type="protein sequence ID" value="MBE3636890.1"/>
    <property type="molecule type" value="Genomic_DNA"/>
</dbReference>
<dbReference type="SUPFAM" id="SSF54909">
    <property type="entry name" value="Dimeric alpha+beta barrel"/>
    <property type="match status" value="1"/>
</dbReference>
<feature type="domain" description="EthD" evidence="1">
    <location>
        <begin position="19"/>
        <end position="90"/>
    </location>
</feature>
<protein>
    <submittedName>
        <fullName evidence="2">EthD family reductase</fullName>
    </submittedName>
</protein>
<name>A0A8J6Z5T9_9RHOB</name>
<organism evidence="2 3">
    <name type="scientific">Mangrovicoccus algicola</name>
    <dbReference type="NCBI Taxonomy" id="2771008"/>
    <lineage>
        <taxon>Bacteria</taxon>
        <taxon>Pseudomonadati</taxon>
        <taxon>Pseudomonadota</taxon>
        <taxon>Alphaproteobacteria</taxon>
        <taxon>Rhodobacterales</taxon>
        <taxon>Paracoccaceae</taxon>
        <taxon>Mangrovicoccus</taxon>
    </lineage>
</organism>
<dbReference type="RefSeq" id="WP_193179081.1">
    <property type="nucleotide sequence ID" value="NZ_JACVXA010000004.1"/>
</dbReference>
<dbReference type="Pfam" id="PF07110">
    <property type="entry name" value="EthD"/>
    <property type="match status" value="1"/>
</dbReference>
<proteinExistence type="predicted"/>
<evidence type="ECO:0000259" key="1">
    <source>
        <dbReference type="Pfam" id="PF07110"/>
    </source>
</evidence>
<dbReference type="PANTHER" id="PTHR40260">
    <property type="entry name" value="BLR8190 PROTEIN"/>
    <property type="match status" value="1"/>
</dbReference>
<evidence type="ECO:0000313" key="3">
    <source>
        <dbReference type="Proteomes" id="UP000609121"/>
    </source>
</evidence>
<dbReference type="NCBIfam" id="TIGR02118">
    <property type="entry name" value="EthD family reductase"/>
    <property type="match status" value="1"/>
</dbReference>
<dbReference type="Gene3D" id="3.30.70.100">
    <property type="match status" value="1"/>
</dbReference>
<accession>A0A8J6Z5T9</accession>
<dbReference type="InterPro" id="IPR009799">
    <property type="entry name" value="EthD_dom"/>
</dbReference>
<dbReference type="GO" id="GO:0016491">
    <property type="term" value="F:oxidoreductase activity"/>
    <property type="evidence" value="ECO:0007669"/>
    <property type="project" value="InterPro"/>
</dbReference>
<gene>
    <name evidence="2" type="ORF">ICN82_01570</name>
</gene>
<evidence type="ECO:0000313" key="2">
    <source>
        <dbReference type="EMBL" id="MBE3636890.1"/>
    </source>
</evidence>
<dbReference type="Proteomes" id="UP000609121">
    <property type="component" value="Unassembled WGS sequence"/>
</dbReference>
<dbReference type="AlphaFoldDB" id="A0A8J6Z5T9"/>